<organism>
    <name type="scientific">Pyricularia oryzae (strain P131)</name>
    <name type="common">Rice blast fungus</name>
    <name type="synonym">Magnaporthe oryzae</name>
    <dbReference type="NCBI Taxonomy" id="1143193"/>
    <lineage>
        <taxon>Eukaryota</taxon>
        <taxon>Fungi</taxon>
        <taxon>Dikarya</taxon>
        <taxon>Ascomycota</taxon>
        <taxon>Pezizomycotina</taxon>
        <taxon>Sordariomycetes</taxon>
        <taxon>Sordariomycetidae</taxon>
        <taxon>Magnaporthales</taxon>
        <taxon>Pyriculariaceae</taxon>
        <taxon>Pyricularia</taxon>
    </lineage>
</organism>
<feature type="domain" description="Thioredoxin-like fold" evidence="2">
    <location>
        <begin position="192"/>
        <end position="294"/>
    </location>
</feature>
<dbReference type="InterPro" id="IPR033468">
    <property type="entry name" value="Metaxin_GST"/>
</dbReference>
<dbReference type="PANTHER" id="PTHR12289">
    <property type="entry name" value="METAXIN RELATED"/>
    <property type="match status" value="1"/>
</dbReference>
<sequence>MSSYNVATYLWMYGKKAAAIKLHNITLAEMSFFHPNLVKLKHVHVIPVRAAGFCGAAYGSSRYTMVETPLSIRGHHRFELPIPKQLATQLLVGNAQMAEQLQQPAQGTPPKTSAASASSSAATPGYTIFPGRIPAPLQKLFARFPLYTYPANDLPARCPRPRESSSSNNSLPTLFVFISDDDAAKGRPSFNPTCLKWQTFLRIAGVEVQILPSTNHASPTGALPFLLPSSSPTPIPANKLQAYAAAATKANNNSQQQPEPTTILAKESEALYTSLVDHPIRRAWLHTLYLDPANTQLLTSLYLSPASRSPLAQRALHAQLRAAAHAELAASHNGVDCPAPETLRADAARAFASLGAELLAGSGREWFTGAAGPGLLDAAVFAYTHLLLALPWGDRSLAEALAAEAPALVDHRDRMLERLWGGGGGAEDCGASVEWEKI</sequence>
<accession>L7JGT2</accession>
<dbReference type="EMBL" id="JH794683">
    <property type="protein sequence ID" value="ELQ67059.1"/>
    <property type="molecule type" value="Genomic_DNA"/>
</dbReference>
<dbReference type="InterPro" id="IPR012336">
    <property type="entry name" value="Thioredoxin-like_fold"/>
</dbReference>
<dbReference type="CDD" id="cd03078">
    <property type="entry name" value="GST_N_Metaxin1_like"/>
    <property type="match status" value="1"/>
</dbReference>
<evidence type="ECO:0000313" key="3">
    <source>
        <dbReference type="EMBL" id="ELQ67059.1"/>
    </source>
</evidence>
<dbReference type="AlphaFoldDB" id="L7JGT2"/>
<feature type="domain" description="Metaxin glutathione S-transferase" evidence="1">
    <location>
        <begin position="363"/>
        <end position="415"/>
    </location>
</feature>
<dbReference type="Pfam" id="PF17171">
    <property type="entry name" value="GST_C_6"/>
    <property type="match status" value="1"/>
</dbReference>
<evidence type="ECO:0008006" key="4">
    <source>
        <dbReference type="Google" id="ProtNLM"/>
    </source>
</evidence>
<dbReference type="InterPro" id="IPR036282">
    <property type="entry name" value="Glutathione-S-Trfase_C_sf"/>
</dbReference>
<gene>
    <name evidence="3" type="ORF">OOW_P131scaffold00340g4</name>
</gene>
<dbReference type="GO" id="GO:0007005">
    <property type="term" value="P:mitochondrion organization"/>
    <property type="evidence" value="ECO:0007669"/>
    <property type="project" value="TreeGrafter"/>
</dbReference>
<proteinExistence type="predicted"/>
<protein>
    <recommendedName>
        <fullName evidence="4">Mitochondrial outer membrane protein</fullName>
    </recommendedName>
</protein>
<reference evidence="3" key="1">
    <citation type="journal article" date="2012" name="PLoS Genet.">
        <title>Comparative analysis of the genomes of two field isolates of the rice blast fungus Magnaporthe oryzae.</title>
        <authorList>
            <person name="Xue M."/>
            <person name="Yang J."/>
            <person name="Li Z."/>
            <person name="Hu S."/>
            <person name="Yao N."/>
            <person name="Dean R.A."/>
            <person name="Zhao W."/>
            <person name="Shen M."/>
            <person name="Zhang H."/>
            <person name="Li C."/>
            <person name="Liu L."/>
            <person name="Cao L."/>
            <person name="Xu X."/>
            <person name="Xing Y."/>
            <person name="Hsiang T."/>
            <person name="Zhang Z."/>
            <person name="Xu J.R."/>
            <person name="Peng Y.L."/>
        </authorList>
    </citation>
    <scope>NUCLEOTIDE SEQUENCE [LARGE SCALE GENOMIC DNA]</scope>
    <source>
        <strain evidence="3">P131</strain>
    </source>
</reference>
<evidence type="ECO:0000259" key="1">
    <source>
        <dbReference type="Pfam" id="PF17171"/>
    </source>
</evidence>
<dbReference type="SUPFAM" id="SSF47616">
    <property type="entry name" value="GST C-terminal domain-like"/>
    <property type="match status" value="1"/>
</dbReference>
<evidence type="ECO:0000259" key="2">
    <source>
        <dbReference type="Pfam" id="PF17172"/>
    </source>
</evidence>
<dbReference type="PANTHER" id="PTHR12289:SF44">
    <property type="entry name" value="OUTER MEMBRANE PROTEIN (SAM35), PUTATIVE (AFU_ORTHOLOGUE AFUA_1G13180)-RELATED"/>
    <property type="match status" value="1"/>
</dbReference>
<dbReference type="Pfam" id="PF17172">
    <property type="entry name" value="GST_N_4"/>
    <property type="match status" value="1"/>
</dbReference>
<dbReference type="GO" id="GO:0001401">
    <property type="term" value="C:SAM complex"/>
    <property type="evidence" value="ECO:0007669"/>
    <property type="project" value="TreeGrafter"/>
</dbReference>
<dbReference type="InterPro" id="IPR050931">
    <property type="entry name" value="Mito_Protein_Transport_Metaxin"/>
</dbReference>
<name>L7JGT2_PYRO1</name>